<dbReference type="InterPro" id="IPR003593">
    <property type="entry name" value="AAA+_ATPase"/>
</dbReference>
<keyword evidence="2" id="KW-0677">Repeat</keyword>
<organism evidence="6 7">
    <name type="scientific">Planosporangium mesophilum</name>
    <dbReference type="NCBI Taxonomy" id="689768"/>
    <lineage>
        <taxon>Bacteria</taxon>
        <taxon>Bacillati</taxon>
        <taxon>Actinomycetota</taxon>
        <taxon>Actinomycetes</taxon>
        <taxon>Micromonosporales</taxon>
        <taxon>Micromonosporaceae</taxon>
        <taxon>Planosporangium</taxon>
    </lineage>
</organism>
<dbReference type="GO" id="GO:0016887">
    <property type="term" value="F:ATP hydrolysis activity"/>
    <property type="evidence" value="ECO:0007669"/>
    <property type="project" value="InterPro"/>
</dbReference>
<evidence type="ECO:0000256" key="2">
    <source>
        <dbReference type="ARBA" id="ARBA00022737"/>
    </source>
</evidence>
<evidence type="ECO:0000256" key="4">
    <source>
        <dbReference type="ARBA" id="ARBA00022840"/>
    </source>
</evidence>
<evidence type="ECO:0000259" key="5">
    <source>
        <dbReference type="PROSITE" id="PS50893"/>
    </source>
</evidence>
<feature type="domain" description="ABC transporter" evidence="5">
    <location>
        <begin position="6"/>
        <end position="240"/>
    </location>
</feature>
<dbReference type="SUPFAM" id="SSF52540">
    <property type="entry name" value="P-loop containing nucleoside triphosphate hydrolases"/>
    <property type="match status" value="2"/>
</dbReference>
<dbReference type="GO" id="GO:0005524">
    <property type="term" value="F:ATP binding"/>
    <property type="evidence" value="ECO:0007669"/>
    <property type="project" value="UniProtKB-KW"/>
</dbReference>
<dbReference type="CDD" id="cd03216">
    <property type="entry name" value="ABC_Carb_Monos_I"/>
    <property type="match status" value="1"/>
</dbReference>
<keyword evidence="4 6" id="KW-0067">ATP-binding</keyword>
<dbReference type="CDD" id="cd03215">
    <property type="entry name" value="ABC_Carb_Monos_II"/>
    <property type="match status" value="1"/>
</dbReference>
<dbReference type="PROSITE" id="PS50893">
    <property type="entry name" value="ABC_TRANSPORTER_2"/>
    <property type="match status" value="2"/>
</dbReference>
<dbReference type="InterPro" id="IPR003439">
    <property type="entry name" value="ABC_transporter-like_ATP-bd"/>
</dbReference>
<evidence type="ECO:0000313" key="7">
    <source>
        <dbReference type="Proteomes" id="UP000599074"/>
    </source>
</evidence>
<name>A0A8J3WYV7_9ACTN</name>
<evidence type="ECO:0000256" key="3">
    <source>
        <dbReference type="ARBA" id="ARBA00022741"/>
    </source>
</evidence>
<dbReference type="Gene3D" id="3.40.50.300">
    <property type="entry name" value="P-loop containing nucleotide triphosphate hydrolases"/>
    <property type="match status" value="2"/>
</dbReference>
<dbReference type="Proteomes" id="UP000599074">
    <property type="component" value="Unassembled WGS sequence"/>
</dbReference>
<keyword evidence="3" id="KW-0547">Nucleotide-binding</keyword>
<dbReference type="InterPro" id="IPR027417">
    <property type="entry name" value="P-loop_NTPase"/>
</dbReference>
<dbReference type="AlphaFoldDB" id="A0A8J3WYV7"/>
<feature type="domain" description="ABC transporter" evidence="5">
    <location>
        <begin position="253"/>
        <end position="497"/>
    </location>
</feature>
<evidence type="ECO:0000256" key="1">
    <source>
        <dbReference type="ARBA" id="ARBA00022448"/>
    </source>
</evidence>
<dbReference type="SMART" id="SM00382">
    <property type="entry name" value="AAA"/>
    <property type="match status" value="1"/>
</dbReference>
<dbReference type="PANTHER" id="PTHR43790:SF9">
    <property type="entry name" value="GALACTOFURANOSE TRANSPORTER ATP-BINDING PROTEIN YTFR"/>
    <property type="match status" value="1"/>
</dbReference>
<proteinExistence type="predicted"/>
<sequence>MTEPVASAVAVTKRYGNTAALTDVTLAVRAGESHALVGRNGAGKSTLVSVLTGLQAPDGGEVRFGGGPAPPLGDRAAWRRLVACVYQKSTIIPTLSVAENLYLNRQTDRGLISWRRLRTDARVVLGEWGLAVDPARPAGDLNVEQRQMLEIARALSHGARFIILDEPTAQLDGAAIQRLFRRLHGLREQGVTFLYISHHLDEIYEVCQAVTVLRDGRRVVTAPVGELPRPRLVEAMTGEAQGLTGTAAGRPAVREDAPVALKLQGLRLPGTYEAVHLTVRAGEVVGLAGGGASGALEVGETIVGLRTAREGTVEVAGRSVKAGSVPEAIAAGVGFVPHDRHASGFVPTLSVAENATLSIADRLGRFGWVGPGRRRALAERYIRDLDITTDGPQQPVSGLSGGNQQKVVMARALSGEPRVLVLLNPTAGVDVRSKESLLGIVDAAAAAGAAVLVVSDELDDLRGCDRVAVMFRGRMAGEYRRGWPDHGLVAAMEGVSGEPGR</sequence>
<accession>A0A8J3WYV7</accession>
<dbReference type="InterPro" id="IPR017871">
    <property type="entry name" value="ABC_transporter-like_CS"/>
</dbReference>
<dbReference type="InterPro" id="IPR050107">
    <property type="entry name" value="ABC_carbohydrate_import_ATPase"/>
</dbReference>
<evidence type="ECO:0000313" key="6">
    <source>
        <dbReference type="EMBL" id="GII20946.1"/>
    </source>
</evidence>
<dbReference type="PROSITE" id="PS00211">
    <property type="entry name" value="ABC_TRANSPORTER_1"/>
    <property type="match status" value="1"/>
</dbReference>
<dbReference type="PANTHER" id="PTHR43790">
    <property type="entry name" value="CARBOHYDRATE TRANSPORT ATP-BINDING PROTEIN MG119-RELATED"/>
    <property type="match status" value="1"/>
</dbReference>
<protein>
    <submittedName>
        <fullName evidence="6">ABC transporter ATP-binding protein</fullName>
    </submittedName>
</protein>
<dbReference type="Pfam" id="PF00005">
    <property type="entry name" value="ABC_tran"/>
    <property type="match status" value="2"/>
</dbReference>
<comment type="caution">
    <text evidence="6">The sequence shown here is derived from an EMBL/GenBank/DDBJ whole genome shotgun (WGS) entry which is preliminary data.</text>
</comment>
<keyword evidence="1" id="KW-0813">Transport</keyword>
<dbReference type="RefSeq" id="WP_203935400.1">
    <property type="nucleotide sequence ID" value="NZ_BOON01000005.1"/>
</dbReference>
<gene>
    <name evidence="6" type="ORF">Pme01_05430</name>
</gene>
<keyword evidence="7" id="KW-1185">Reference proteome</keyword>
<reference evidence="6" key="1">
    <citation type="submission" date="2021-01" db="EMBL/GenBank/DDBJ databases">
        <title>Whole genome shotgun sequence of Planosporangium mesophilum NBRC 109066.</title>
        <authorList>
            <person name="Komaki H."/>
            <person name="Tamura T."/>
        </authorList>
    </citation>
    <scope>NUCLEOTIDE SEQUENCE</scope>
    <source>
        <strain evidence="6">NBRC 109066</strain>
    </source>
</reference>
<dbReference type="EMBL" id="BOON01000005">
    <property type="protein sequence ID" value="GII20946.1"/>
    <property type="molecule type" value="Genomic_DNA"/>
</dbReference>